<dbReference type="InterPro" id="IPR002347">
    <property type="entry name" value="SDR_fam"/>
</dbReference>
<keyword evidence="2" id="KW-0560">Oxidoreductase</keyword>
<dbReference type="GO" id="GO:0050664">
    <property type="term" value="F:oxidoreductase activity, acting on NAD(P)H, oxygen as acceptor"/>
    <property type="evidence" value="ECO:0007669"/>
    <property type="project" value="TreeGrafter"/>
</dbReference>
<proteinExistence type="inferred from homology"/>
<dbReference type="Gene3D" id="3.40.50.720">
    <property type="entry name" value="NAD(P)-binding Rossmann-like Domain"/>
    <property type="match status" value="1"/>
</dbReference>
<comment type="similarity">
    <text evidence="1">Belongs to the short-chain dehydrogenases/reductases (SDR) family.</text>
</comment>
<evidence type="ECO:0000313" key="4">
    <source>
        <dbReference type="Proteomes" id="UP000515663"/>
    </source>
</evidence>
<dbReference type="PRINTS" id="PR00081">
    <property type="entry name" value="GDHRDH"/>
</dbReference>
<dbReference type="PANTHER" id="PTHR43008:SF4">
    <property type="entry name" value="CHAIN DEHYDROGENASE, PUTATIVE (AFU_ORTHOLOGUE AFUA_4G08710)-RELATED"/>
    <property type="match status" value="1"/>
</dbReference>
<dbReference type="KEGG" id="gji:H1R19_14155"/>
<protein>
    <submittedName>
        <fullName evidence="3">SDR family oxidoreductase</fullName>
    </submittedName>
</protein>
<dbReference type="PANTHER" id="PTHR43008">
    <property type="entry name" value="BENZIL REDUCTASE"/>
    <property type="match status" value="1"/>
</dbReference>
<dbReference type="AlphaFoldDB" id="A0A7D7LPH1"/>
<dbReference type="CDD" id="cd05233">
    <property type="entry name" value="SDR_c"/>
    <property type="match status" value="1"/>
</dbReference>
<evidence type="ECO:0000256" key="2">
    <source>
        <dbReference type="ARBA" id="ARBA00023002"/>
    </source>
</evidence>
<dbReference type="InterPro" id="IPR036291">
    <property type="entry name" value="NAD(P)-bd_dom_sf"/>
</dbReference>
<dbReference type="SUPFAM" id="SSF51735">
    <property type="entry name" value="NAD(P)-binding Rossmann-fold domains"/>
    <property type="match status" value="1"/>
</dbReference>
<dbReference type="RefSeq" id="WP_219849357.1">
    <property type="nucleotide sequence ID" value="NZ_CP059491.1"/>
</dbReference>
<name>A0A7D7LPH1_9ACTN</name>
<reference evidence="4" key="1">
    <citation type="submission" date="2020-07" db="EMBL/GenBank/DDBJ databases">
        <title>novel species isolated from the respiratory tract of Marmot.</title>
        <authorList>
            <person name="Zhang G."/>
        </authorList>
    </citation>
    <scope>NUCLEOTIDE SEQUENCE [LARGE SCALE GENOMIC DNA]</scope>
    <source>
        <strain evidence="4">686</strain>
    </source>
</reference>
<evidence type="ECO:0000256" key="1">
    <source>
        <dbReference type="ARBA" id="ARBA00006484"/>
    </source>
</evidence>
<gene>
    <name evidence="3" type="ORF">H1R19_14155</name>
</gene>
<dbReference type="Proteomes" id="UP000515663">
    <property type="component" value="Chromosome"/>
</dbReference>
<evidence type="ECO:0000313" key="3">
    <source>
        <dbReference type="EMBL" id="QMT00080.1"/>
    </source>
</evidence>
<accession>A0A7D7LPH1</accession>
<dbReference type="EMBL" id="CP059491">
    <property type="protein sequence ID" value="QMT00080.1"/>
    <property type="molecule type" value="Genomic_DNA"/>
</dbReference>
<sequence>MSHEVVVIIGTGGMGAAIARRQGGGRTLVIADLPHALDQPTAQLRAEGFEVTPVPVDVTSKESLTSLAEAASAHGAVINVVHTAGVSPVQAPIETILRVDLLGVALALEVFEGVIAENGAGLVISSMAGHIYPPLPADQVRLLATTPADALLDLAFIAPAALGDPGTAYGIAKQANRARVQAASVDWGRRGARVNSISPGVISTAMGQEELAGGNGEMMRTLVSMSGTGRVGTATDIADAAAFLLGNAASFITGADLLVDGGVVAALAASSG</sequence>
<dbReference type="Pfam" id="PF13561">
    <property type="entry name" value="adh_short_C2"/>
    <property type="match status" value="2"/>
</dbReference>
<dbReference type="NCBIfam" id="NF005395">
    <property type="entry name" value="PRK06940.1"/>
    <property type="match status" value="1"/>
</dbReference>
<keyword evidence="4" id="KW-1185">Reference proteome</keyword>
<organism evidence="3 4">
    <name type="scientific">Gordonia jinghuaiqii</name>
    <dbReference type="NCBI Taxonomy" id="2758710"/>
    <lineage>
        <taxon>Bacteria</taxon>
        <taxon>Bacillati</taxon>
        <taxon>Actinomycetota</taxon>
        <taxon>Actinomycetes</taxon>
        <taxon>Mycobacteriales</taxon>
        <taxon>Gordoniaceae</taxon>
        <taxon>Gordonia</taxon>
    </lineage>
</organism>